<evidence type="ECO:0000313" key="8">
    <source>
        <dbReference type="WBParaSite" id="TCONS_00014206.p1"/>
    </source>
</evidence>
<name>A0AAF5DM76_STRER</name>
<evidence type="ECO:0000256" key="1">
    <source>
        <dbReference type="ARBA" id="ARBA00004613"/>
    </source>
</evidence>
<evidence type="ECO:0000256" key="4">
    <source>
        <dbReference type="RuleBase" id="RU000354"/>
    </source>
</evidence>
<dbReference type="GO" id="GO:0005576">
    <property type="term" value="C:extracellular region"/>
    <property type="evidence" value="ECO:0007669"/>
    <property type="project" value="UniProtKB-SubCell"/>
</dbReference>
<dbReference type="PROSITE" id="PS50835">
    <property type="entry name" value="IG_LIKE"/>
    <property type="match status" value="2"/>
</dbReference>
<feature type="domain" description="TGF-beta family profile" evidence="6">
    <location>
        <begin position="688"/>
        <end position="802"/>
    </location>
</feature>
<dbReference type="GO" id="GO:0050853">
    <property type="term" value="P:B cell receptor signaling pathway"/>
    <property type="evidence" value="ECO:0007669"/>
    <property type="project" value="TreeGrafter"/>
</dbReference>
<dbReference type="WBParaSite" id="TCONS_00014206.p1">
    <property type="protein sequence ID" value="TCONS_00014206.p1"/>
    <property type="gene ID" value="XLOC_009415"/>
</dbReference>
<evidence type="ECO:0000256" key="3">
    <source>
        <dbReference type="ARBA" id="ARBA00023319"/>
    </source>
</evidence>
<sequence length="802" mass="94732">MMKPFIVITFFYFFVTSNCTKIYITDYNINSKLLLTQKELGKSVEFICVFNNNLDFIKNLYWKKLNKSSGLGGEIIKNIRNKIFLYQEKNYFTMKFYNVSYIDLGMYQCILKYDNKDISKKLLSYNYNLQSHNVYIFKEGSNVNLTCKNDNKNNGKIILKKSNLKNNNIFCLNDTFCQVNIKNGSKYNNSIFECKKYIGDKIKIIYAIVLFTSYKDNDNIKNKHLNGLPYIFKSFPNTFEVKEGDTIFIPCIFKSFIFSSTILNKWIFKTNYNGNHFYNNSDFIKNIIVDESNFSILKLSNISQYDTGTYICKIASEYGVVNREFYVYIKPSRPLIHYFKNTISFLTISTLPLSNVFVRFTPHDSNLDMIEYIFGSKNIIDLGNFKYVGYMNTNNLFNYGSKYNLTLAVSHKFSKSTFSTSFKLNDYFILNEGFIDYYNEKIIWLYFFTILIINGESLINNYSINYIKNDPETINIVYRLKKKLGIKENDNQVDSKHFFNTIINGKHFGENYHISEKIKKYFERTGILLNEDKFMIDNSNENKEIVLIGKRSPYEIDNDILTHFEFNKNILENTFNEGFFILNLKNLKIPQNVDQKYYLQIYKKYYNEEYEDKLIINDSLNEFDNTENKRYKVFIPKDILMKLNNEKLSDFTVYSKVIVQKYDNNSIFDITLPLTIKSLHFIINDTTKRKRHSQNEECNPKKDKKSCCLKDKYINLHNFTELVNIAFPSIINVKQCLGSCILNDYQSLNSYLLDQLSNKTIERTKCCRPTKFETINFVLKKDNFTAFEIAVNDLIIKECECY</sequence>
<dbReference type="Pfam" id="PF00019">
    <property type="entry name" value="TGF_beta"/>
    <property type="match status" value="1"/>
</dbReference>
<proteinExistence type="inferred from homology"/>
<keyword evidence="2" id="KW-0964">Secreted</keyword>
<keyword evidence="4" id="KW-0339">Growth factor</keyword>
<dbReference type="GO" id="GO:0009897">
    <property type="term" value="C:external side of plasma membrane"/>
    <property type="evidence" value="ECO:0007669"/>
    <property type="project" value="TreeGrafter"/>
</dbReference>
<evidence type="ECO:0000256" key="2">
    <source>
        <dbReference type="ARBA" id="ARBA00022525"/>
    </source>
</evidence>
<evidence type="ECO:0000259" key="5">
    <source>
        <dbReference type="PROSITE" id="PS50835"/>
    </source>
</evidence>
<evidence type="ECO:0000313" key="7">
    <source>
        <dbReference type="Proteomes" id="UP000035681"/>
    </source>
</evidence>
<keyword evidence="7" id="KW-1185">Reference proteome</keyword>
<accession>A0AAF5DM76</accession>
<feature type="domain" description="Ig-like" evidence="5">
    <location>
        <begin position="41"/>
        <end position="119"/>
    </location>
</feature>
<dbReference type="SUPFAM" id="SSF48726">
    <property type="entry name" value="Immunoglobulin"/>
    <property type="match status" value="2"/>
</dbReference>
<dbReference type="InterPro" id="IPR013783">
    <property type="entry name" value="Ig-like_fold"/>
</dbReference>
<dbReference type="PROSITE" id="PS51362">
    <property type="entry name" value="TGF_BETA_2"/>
    <property type="match status" value="1"/>
</dbReference>
<dbReference type="Gene3D" id="2.60.40.10">
    <property type="entry name" value="Immunoglobulins"/>
    <property type="match status" value="1"/>
</dbReference>
<dbReference type="SMART" id="SM00204">
    <property type="entry name" value="TGFB"/>
    <property type="match status" value="1"/>
</dbReference>
<comment type="similarity">
    <text evidence="4">Belongs to the TGF-beta family.</text>
</comment>
<dbReference type="GO" id="GO:0008083">
    <property type="term" value="F:growth factor activity"/>
    <property type="evidence" value="ECO:0007669"/>
    <property type="project" value="UniProtKB-KW"/>
</dbReference>
<protein>
    <submittedName>
        <fullName evidence="8">TGFbeta ligand</fullName>
    </submittedName>
</protein>
<comment type="subcellular location">
    <subcellularLocation>
        <location evidence="1">Secreted</location>
    </subcellularLocation>
</comment>
<dbReference type="PANTHER" id="PTHR14334">
    <property type="entry name" value="B-CELL ANTIGEN RECEPTOR COMPLEX-ASSOCIATED PROTEIN"/>
    <property type="match status" value="1"/>
</dbReference>
<keyword evidence="3" id="KW-0393">Immunoglobulin domain</keyword>
<dbReference type="InterPro" id="IPR001839">
    <property type="entry name" value="TGF-b_C"/>
</dbReference>
<dbReference type="SUPFAM" id="SSF57501">
    <property type="entry name" value="Cystine-knot cytokines"/>
    <property type="match status" value="1"/>
</dbReference>
<dbReference type="Proteomes" id="UP000035681">
    <property type="component" value="Unplaced"/>
</dbReference>
<reference evidence="8" key="1">
    <citation type="submission" date="2024-02" db="UniProtKB">
        <authorList>
            <consortium name="WormBaseParasite"/>
        </authorList>
    </citation>
    <scope>IDENTIFICATION</scope>
</reference>
<feature type="domain" description="Ig-like" evidence="5">
    <location>
        <begin position="229"/>
        <end position="322"/>
    </location>
</feature>
<dbReference type="InterPro" id="IPR007110">
    <property type="entry name" value="Ig-like_dom"/>
</dbReference>
<evidence type="ECO:0000259" key="6">
    <source>
        <dbReference type="PROSITE" id="PS51362"/>
    </source>
</evidence>
<dbReference type="InterPro" id="IPR029034">
    <property type="entry name" value="Cystine-knot_cytokine"/>
</dbReference>
<organism evidence="7 8">
    <name type="scientific">Strongyloides stercoralis</name>
    <name type="common">Threadworm</name>
    <dbReference type="NCBI Taxonomy" id="6248"/>
    <lineage>
        <taxon>Eukaryota</taxon>
        <taxon>Metazoa</taxon>
        <taxon>Ecdysozoa</taxon>
        <taxon>Nematoda</taxon>
        <taxon>Chromadorea</taxon>
        <taxon>Rhabditida</taxon>
        <taxon>Tylenchina</taxon>
        <taxon>Panagrolaimomorpha</taxon>
        <taxon>Strongyloidoidea</taxon>
        <taxon>Strongyloididae</taxon>
        <taxon>Strongyloides</taxon>
    </lineage>
</organism>
<dbReference type="InterPro" id="IPR036179">
    <property type="entry name" value="Ig-like_dom_sf"/>
</dbReference>
<dbReference type="GO" id="GO:0019815">
    <property type="term" value="C:B cell receptor complex"/>
    <property type="evidence" value="ECO:0007669"/>
    <property type="project" value="TreeGrafter"/>
</dbReference>
<dbReference type="AlphaFoldDB" id="A0AAF5DM76"/>
<dbReference type="InterPro" id="IPR003599">
    <property type="entry name" value="Ig_sub"/>
</dbReference>
<dbReference type="SMART" id="SM00409">
    <property type="entry name" value="IG"/>
    <property type="match status" value="2"/>
</dbReference>
<dbReference type="CDD" id="cd08698">
    <property type="entry name" value="TGF_beta_SF"/>
    <property type="match status" value="1"/>
</dbReference>
<dbReference type="Gene3D" id="2.10.90.10">
    <property type="entry name" value="Cystine-knot cytokines"/>
    <property type="match status" value="1"/>
</dbReference>